<dbReference type="Proteomes" id="UP000265520">
    <property type="component" value="Unassembled WGS sequence"/>
</dbReference>
<protein>
    <submittedName>
        <fullName evidence="1">Uncharacterized protein</fullName>
    </submittedName>
</protein>
<organism evidence="1 2">
    <name type="scientific">Trifolium medium</name>
    <dbReference type="NCBI Taxonomy" id="97028"/>
    <lineage>
        <taxon>Eukaryota</taxon>
        <taxon>Viridiplantae</taxon>
        <taxon>Streptophyta</taxon>
        <taxon>Embryophyta</taxon>
        <taxon>Tracheophyta</taxon>
        <taxon>Spermatophyta</taxon>
        <taxon>Magnoliopsida</taxon>
        <taxon>eudicotyledons</taxon>
        <taxon>Gunneridae</taxon>
        <taxon>Pentapetalae</taxon>
        <taxon>rosids</taxon>
        <taxon>fabids</taxon>
        <taxon>Fabales</taxon>
        <taxon>Fabaceae</taxon>
        <taxon>Papilionoideae</taxon>
        <taxon>50 kb inversion clade</taxon>
        <taxon>NPAAA clade</taxon>
        <taxon>Hologalegina</taxon>
        <taxon>IRL clade</taxon>
        <taxon>Trifolieae</taxon>
        <taxon>Trifolium</taxon>
    </lineage>
</organism>
<feature type="non-terminal residue" evidence="1">
    <location>
        <position position="24"/>
    </location>
</feature>
<evidence type="ECO:0000313" key="1">
    <source>
        <dbReference type="EMBL" id="MCI35315.1"/>
    </source>
</evidence>
<name>A0A392RI89_9FABA</name>
<reference evidence="1 2" key="1">
    <citation type="journal article" date="2018" name="Front. Plant Sci.">
        <title>Red Clover (Trifolium pratense) and Zigzag Clover (T. medium) - A Picture of Genomic Similarities and Differences.</title>
        <authorList>
            <person name="Dluhosova J."/>
            <person name="Istvanek J."/>
            <person name="Nedelnik J."/>
            <person name="Repkova J."/>
        </authorList>
    </citation>
    <scope>NUCLEOTIDE SEQUENCE [LARGE SCALE GENOMIC DNA]</scope>
    <source>
        <strain evidence="2">cv. 10/8</strain>
        <tissue evidence="1">Leaf</tissue>
    </source>
</reference>
<evidence type="ECO:0000313" key="2">
    <source>
        <dbReference type="Proteomes" id="UP000265520"/>
    </source>
</evidence>
<comment type="caution">
    <text evidence="1">The sequence shown here is derived from an EMBL/GenBank/DDBJ whole genome shotgun (WGS) entry which is preliminary data.</text>
</comment>
<keyword evidence="2" id="KW-1185">Reference proteome</keyword>
<accession>A0A392RI89</accession>
<dbReference type="EMBL" id="LXQA010222194">
    <property type="protein sequence ID" value="MCI35315.1"/>
    <property type="molecule type" value="Genomic_DNA"/>
</dbReference>
<dbReference type="AlphaFoldDB" id="A0A392RI89"/>
<sequence length="24" mass="2600">MPLLHEDMAEAAGVAYPSPVYPKL</sequence>
<proteinExistence type="predicted"/>